<sequence>MAAIIQVGNIQNAAMTNATGQFFGQNIQNGWDSHSTMMMGAGFCMGDWSRLYTTGVTLISRSNMSLPVFDQDQKCLYSPIAQL</sequence>
<dbReference type="RefSeq" id="WP_241712553.1">
    <property type="nucleotide sequence ID" value="NZ_JALBUF010000002.1"/>
</dbReference>
<dbReference type="EMBL" id="JALBUF010000002">
    <property type="protein sequence ID" value="MCI0182936.1"/>
    <property type="molecule type" value="Genomic_DNA"/>
</dbReference>
<evidence type="ECO:0000313" key="2">
    <source>
        <dbReference type="Proteomes" id="UP001139263"/>
    </source>
</evidence>
<organism evidence="1 2">
    <name type="scientific">Sulfoacidibacillus ferrooxidans</name>
    <dbReference type="NCBI Taxonomy" id="2005001"/>
    <lineage>
        <taxon>Bacteria</taxon>
        <taxon>Bacillati</taxon>
        <taxon>Bacillota</taxon>
        <taxon>Bacilli</taxon>
        <taxon>Bacillales</taxon>
        <taxon>Alicyclobacillaceae</taxon>
        <taxon>Sulfoacidibacillus</taxon>
    </lineage>
</organism>
<evidence type="ECO:0000313" key="1">
    <source>
        <dbReference type="EMBL" id="MCI0182936.1"/>
    </source>
</evidence>
<gene>
    <name evidence="1" type="ORF">MM817_01205</name>
</gene>
<keyword evidence="2" id="KW-1185">Reference proteome</keyword>
<name>A0A9X2AEB5_9BACL</name>
<protein>
    <submittedName>
        <fullName evidence="1">Uncharacterized protein</fullName>
    </submittedName>
</protein>
<dbReference type="AlphaFoldDB" id="A0A9X2AEB5"/>
<dbReference type="Proteomes" id="UP001139263">
    <property type="component" value="Unassembled WGS sequence"/>
</dbReference>
<reference evidence="1" key="1">
    <citation type="submission" date="2022-03" db="EMBL/GenBank/DDBJ databases">
        <title>Draft Genome Sequence of Firmicute Strain S0AB, a Heterotrophic Iron/Sulfur-Oxidizing Extreme Acidophile.</title>
        <authorList>
            <person name="Vergara E."/>
            <person name="Pakostova E."/>
            <person name="Johnson D.B."/>
            <person name="Holmes D.S."/>
        </authorList>
    </citation>
    <scope>NUCLEOTIDE SEQUENCE</scope>
    <source>
        <strain evidence="1">S0AB</strain>
    </source>
</reference>
<accession>A0A9X2AEB5</accession>
<comment type="caution">
    <text evidence="1">The sequence shown here is derived from an EMBL/GenBank/DDBJ whole genome shotgun (WGS) entry which is preliminary data.</text>
</comment>
<proteinExistence type="predicted"/>